<dbReference type="Proteomes" id="UP000198755">
    <property type="component" value="Unassembled WGS sequence"/>
</dbReference>
<dbReference type="CDD" id="cd03801">
    <property type="entry name" value="GT4_PimA-like"/>
    <property type="match status" value="1"/>
</dbReference>
<evidence type="ECO:0000313" key="4">
    <source>
        <dbReference type="Proteomes" id="UP000198755"/>
    </source>
</evidence>
<protein>
    <submittedName>
        <fullName evidence="3">Glycosyltransferase involved in cell wall bisynthesis</fullName>
    </submittedName>
</protein>
<proteinExistence type="predicted"/>
<dbReference type="EMBL" id="FOSN01000004">
    <property type="protein sequence ID" value="SFK21859.1"/>
    <property type="molecule type" value="Genomic_DNA"/>
</dbReference>
<dbReference type="Pfam" id="PF13439">
    <property type="entry name" value="Glyco_transf_4"/>
    <property type="match status" value="1"/>
</dbReference>
<gene>
    <name evidence="3" type="ORF">SAMN05444581_10413</name>
</gene>
<sequence>MRIAMIGSRGVGSSYGGIERVLNELCPRLGKLGYEVDVFSDARVTFEDHGGVRAIRVPSLGGKHFETLSRSVVALRRALGNYDLIHLHAVGPGILSAATNLFGQRSLVTIHGLDQQRDKWGVVARSCLSLAERTLVANADQITVVSENLRRYFIERYNVATAFVPNGMPNKHRVSPGPSFSSFGIEPGRYILFASRLTPEKGCHDLIEAFNSLTTEMRLVIAGSSGEPVYLDSLRRAANPDKIVFVGHQSGDALAALFSNAHLFVLPSYVEGMSMALLEALGYRVPAVVTDIPENRAVVGAHGFYFQPRDVEGLRAVLATLLDAPQILEGVARNLGALSLPDWDVVAERYAQLYRTPLRARPTIASTQRMAAR</sequence>
<keyword evidence="4" id="KW-1185">Reference proteome</keyword>
<keyword evidence="3" id="KW-0808">Transferase</keyword>
<dbReference type="InterPro" id="IPR001296">
    <property type="entry name" value="Glyco_trans_1"/>
</dbReference>
<feature type="domain" description="Glycosyltransferase subfamily 4-like N-terminal" evidence="2">
    <location>
        <begin position="15"/>
        <end position="167"/>
    </location>
</feature>
<dbReference type="Pfam" id="PF00534">
    <property type="entry name" value="Glycos_transf_1"/>
    <property type="match status" value="1"/>
</dbReference>
<evidence type="ECO:0000313" key="3">
    <source>
        <dbReference type="EMBL" id="SFK21859.1"/>
    </source>
</evidence>
<accession>A0A1I3XR99</accession>
<dbReference type="InterPro" id="IPR028098">
    <property type="entry name" value="Glyco_trans_4-like_N"/>
</dbReference>
<dbReference type="SUPFAM" id="SSF53756">
    <property type="entry name" value="UDP-Glycosyltransferase/glycogen phosphorylase"/>
    <property type="match status" value="1"/>
</dbReference>
<dbReference type="GO" id="GO:0016757">
    <property type="term" value="F:glycosyltransferase activity"/>
    <property type="evidence" value="ECO:0007669"/>
    <property type="project" value="InterPro"/>
</dbReference>
<evidence type="ECO:0000259" key="2">
    <source>
        <dbReference type="Pfam" id="PF13439"/>
    </source>
</evidence>
<name>A0A1I3XR99_9HYPH</name>
<reference evidence="3 4" key="1">
    <citation type="submission" date="2016-10" db="EMBL/GenBank/DDBJ databases">
        <authorList>
            <person name="de Groot N.N."/>
        </authorList>
    </citation>
    <scope>NUCLEOTIDE SEQUENCE [LARGE SCALE GENOMIC DNA]</scope>
    <source>
        <strain evidence="3 4">NE2</strain>
    </source>
</reference>
<organism evidence="3 4">
    <name type="scientific">Methylocapsa palsarum</name>
    <dbReference type="NCBI Taxonomy" id="1612308"/>
    <lineage>
        <taxon>Bacteria</taxon>
        <taxon>Pseudomonadati</taxon>
        <taxon>Pseudomonadota</taxon>
        <taxon>Alphaproteobacteria</taxon>
        <taxon>Hyphomicrobiales</taxon>
        <taxon>Beijerinckiaceae</taxon>
        <taxon>Methylocapsa</taxon>
    </lineage>
</organism>
<dbReference type="PANTHER" id="PTHR12526:SF636">
    <property type="entry name" value="BLL3647 PROTEIN"/>
    <property type="match status" value="1"/>
</dbReference>
<evidence type="ECO:0000259" key="1">
    <source>
        <dbReference type="Pfam" id="PF00534"/>
    </source>
</evidence>
<dbReference type="PANTHER" id="PTHR12526">
    <property type="entry name" value="GLYCOSYLTRANSFERASE"/>
    <property type="match status" value="1"/>
</dbReference>
<dbReference type="RefSeq" id="WP_139223527.1">
    <property type="nucleotide sequence ID" value="NZ_FOSN01000004.1"/>
</dbReference>
<dbReference type="Gene3D" id="3.40.50.2000">
    <property type="entry name" value="Glycogen Phosphorylase B"/>
    <property type="match status" value="2"/>
</dbReference>
<dbReference type="AlphaFoldDB" id="A0A1I3XR99"/>
<feature type="domain" description="Glycosyl transferase family 1" evidence="1">
    <location>
        <begin position="186"/>
        <end position="325"/>
    </location>
</feature>
<dbReference type="STRING" id="1612308.SAMN05444581_10413"/>
<dbReference type="OrthoDB" id="9790710at2"/>